<keyword evidence="1" id="KW-0175">Coiled coil</keyword>
<dbReference type="eggNOG" id="KOG3524">
    <property type="taxonomic scope" value="Eukaryota"/>
</dbReference>
<dbReference type="SUPFAM" id="SSF50729">
    <property type="entry name" value="PH domain-like"/>
    <property type="match status" value="1"/>
</dbReference>
<dbReference type="GO" id="GO:0005938">
    <property type="term" value="C:cell cortex"/>
    <property type="evidence" value="ECO:0007669"/>
    <property type="project" value="TreeGrafter"/>
</dbReference>
<accession>T1J565</accession>
<evidence type="ECO:0000259" key="4">
    <source>
        <dbReference type="PROSITE" id="PS50172"/>
    </source>
</evidence>
<keyword evidence="6" id="KW-1185">Reference proteome</keyword>
<protein>
    <recommendedName>
        <fullName evidence="7">DH domain-containing protein</fullName>
    </recommendedName>
</protein>
<dbReference type="PROSITE" id="PS00741">
    <property type="entry name" value="DH_1"/>
    <property type="match status" value="1"/>
</dbReference>
<dbReference type="PANTHER" id="PTHR16777">
    <property type="entry name" value="PROTEIN ECT2"/>
    <property type="match status" value="1"/>
</dbReference>
<feature type="compositionally biased region" description="Polar residues" evidence="2">
    <location>
        <begin position="802"/>
        <end position="819"/>
    </location>
</feature>
<dbReference type="PhylomeDB" id="T1J565"/>
<dbReference type="GO" id="GO:0005085">
    <property type="term" value="F:guanyl-nucleotide exchange factor activity"/>
    <property type="evidence" value="ECO:0007669"/>
    <property type="project" value="InterPro"/>
</dbReference>
<feature type="compositionally biased region" description="Polar residues" evidence="2">
    <location>
        <begin position="349"/>
        <end position="362"/>
    </location>
</feature>
<dbReference type="Gene3D" id="1.20.900.10">
    <property type="entry name" value="Dbl homology (DH) domain"/>
    <property type="match status" value="1"/>
</dbReference>
<dbReference type="Pfam" id="PF21243">
    <property type="entry name" value="ECT2_BRCT0"/>
    <property type="match status" value="1"/>
</dbReference>
<dbReference type="InterPro" id="IPR036420">
    <property type="entry name" value="BRCT_dom_sf"/>
</dbReference>
<dbReference type="InterPro" id="IPR026817">
    <property type="entry name" value="Ect2"/>
</dbReference>
<evidence type="ECO:0000313" key="5">
    <source>
        <dbReference type="EnsemblMetazoa" id="SMAR008763-PA"/>
    </source>
</evidence>
<dbReference type="PROSITE" id="PS50010">
    <property type="entry name" value="DH_2"/>
    <property type="match status" value="1"/>
</dbReference>
<evidence type="ECO:0000313" key="6">
    <source>
        <dbReference type="Proteomes" id="UP000014500"/>
    </source>
</evidence>
<dbReference type="Pfam" id="PF21242">
    <property type="entry name" value="ECT2_PH"/>
    <property type="match status" value="1"/>
</dbReference>
<dbReference type="HOGENOM" id="CLU_008187_0_0_1"/>
<dbReference type="Gene3D" id="3.40.50.10190">
    <property type="entry name" value="BRCT domain"/>
    <property type="match status" value="3"/>
</dbReference>
<dbReference type="CDD" id="cd01229">
    <property type="entry name" value="PH_Ect2"/>
    <property type="match status" value="1"/>
</dbReference>
<feature type="region of interest" description="Disordered" evidence="2">
    <location>
        <begin position="345"/>
        <end position="368"/>
    </location>
</feature>
<dbReference type="GO" id="GO:0005096">
    <property type="term" value="F:GTPase activator activity"/>
    <property type="evidence" value="ECO:0007669"/>
    <property type="project" value="InterPro"/>
</dbReference>
<feature type="domain" description="BRCT" evidence="4">
    <location>
        <begin position="121"/>
        <end position="262"/>
    </location>
</feature>
<dbReference type="GO" id="GO:0005634">
    <property type="term" value="C:nucleus"/>
    <property type="evidence" value="ECO:0007669"/>
    <property type="project" value="InterPro"/>
</dbReference>
<organism evidence="5 6">
    <name type="scientific">Strigamia maritima</name>
    <name type="common">European centipede</name>
    <name type="synonym">Geophilus maritimus</name>
    <dbReference type="NCBI Taxonomy" id="126957"/>
    <lineage>
        <taxon>Eukaryota</taxon>
        <taxon>Metazoa</taxon>
        <taxon>Ecdysozoa</taxon>
        <taxon>Arthropoda</taxon>
        <taxon>Myriapoda</taxon>
        <taxon>Chilopoda</taxon>
        <taxon>Pleurostigmophora</taxon>
        <taxon>Geophilomorpha</taxon>
        <taxon>Linotaeniidae</taxon>
        <taxon>Strigamia</taxon>
    </lineage>
</organism>
<dbReference type="AlphaFoldDB" id="T1J565"/>
<evidence type="ECO:0000256" key="1">
    <source>
        <dbReference type="SAM" id="Coils"/>
    </source>
</evidence>
<dbReference type="CDD" id="cd00160">
    <property type="entry name" value="RhoGEF"/>
    <property type="match status" value="1"/>
</dbReference>
<proteinExistence type="predicted"/>
<dbReference type="PANTHER" id="PTHR16777:SF2">
    <property type="entry name" value="PROTEIN ECT2"/>
    <property type="match status" value="1"/>
</dbReference>
<dbReference type="InterPro" id="IPR035899">
    <property type="entry name" value="DBL_dom_sf"/>
</dbReference>
<dbReference type="GO" id="GO:0000281">
    <property type="term" value="P:mitotic cytokinesis"/>
    <property type="evidence" value="ECO:0007669"/>
    <property type="project" value="TreeGrafter"/>
</dbReference>
<dbReference type="EnsemblMetazoa" id="SMAR008763-RA">
    <property type="protein sequence ID" value="SMAR008763-PA"/>
    <property type="gene ID" value="SMAR008763"/>
</dbReference>
<dbReference type="Gene3D" id="2.30.29.30">
    <property type="entry name" value="Pleckstrin-homology domain (PH domain)/Phosphotyrosine-binding domain (PTB)"/>
    <property type="match status" value="1"/>
</dbReference>
<dbReference type="InterPro" id="IPR001357">
    <property type="entry name" value="BRCT_dom"/>
</dbReference>
<dbReference type="Proteomes" id="UP000014500">
    <property type="component" value="Unassembled WGS sequence"/>
</dbReference>
<sequence length="819" mass="92455">MAEGGSKESGLEMIDGDTSGFNGQLKLRIIGKTLKNDIVLSDSLKALDVLFVYHNSVYEIEDGDDDSEDFETAYVLENFEGDEFNFLRKSKKIIYGPTLIKQCENSELLPLKSRPLYCTSMQNLVICFTGFLIRDEMQDMVKLVHNMGGSIRKEFTNSITHLVANSTSRDKYKYAVTMGTSIMIGNGEMTVNRNRSLVAASHLWGGAVTHADSDSATHIVVDEQFEIDPNTDISDRAYIVRAEWFWATIQMDACPDEQFYYYKPVRKIKRVISPVFKAFYLQADSPLRHTPVLHTPTSKTRKRKRLLKETLGQLAQLPEAGTTKSEQRRSTDILGKSFSDSFLDATLSPEKNSPGNSPQTVDASCLSPPAASTPVDIKSLSARRQVCLELLQTENNYVGILKTVITRFKEPLELDDQVLGPLLSPTELKIIFGNVPPIFEVHNKLRDDLANLMANWNEECSLGSIFLTHAPDLLKAYPPFVNFFENTREMLSTCDRNKPRFHAFLKINQNKPECGRQSLSELLIRPVQRLPSIILLLNDIQKHTNKTNADHPKLEKAIVALKEVLKNINENKRKTEEQVAMFDIVNDIDNCPANLLSSHRSFVSKVDVFELSGSIGSKGDNLTIFLFTDMMEICKKRIKNLTTTKSPSTASLAERKNQAKLYKHLDLMPLAHIKRVVNIAETEECKNVFALVCRSNQELKEKLYSFAIISPTINKLDWIKELSRQVANTVCRADVENFITMLEPHELDIETSEVNSNSISKAMSRLASKTSRKVTRAFSFNRTPRKLKRAMSTMISPFHTPSHLNQHSAHMSASTTELQ</sequence>
<dbReference type="GO" id="GO:0007399">
    <property type="term" value="P:nervous system development"/>
    <property type="evidence" value="ECO:0007669"/>
    <property type="project" value="TreeGrafter"/>
</dbReference>
<dbReference type="GO" id="GO:0035556">
    <property type="term" value="P:intracellular signal transduction"/>
    <property type="evidence" value="ECO:0007669"/>
    <property type="project" value="InterPro"/>
</dbReference>
<dbReference type="SUPFAM" id="SSF52113">
    <property type="entry name" value="BRCT domain"/>
    <property type="match status" value="2"/>
</dbReference>
<dbReference type="GO" id="GO:2000431">
    <property type="term" value="P:regulation of cytokinesis, actomyosin contractile ring assembly"/>
    <property type="evidence" value="ECO:0007669"/>
    <property type="project" value="InterPro"/>
</dbReference>
<dbReference type="OMA" id="PIYDVHK"/>
<dbReference type="SMART" id="SM00325">
    <property type="entry name" value="RhoGEF"/>
    <property type="match status" value="1"/>
</dbReference>
<dbReference type="InterPro" id="IPR049396">
    <property type="entry name" value="ECT2_BRCT0"/>
</dbReference>
<dbReference type="InterPro" id="IPR049395">
    <property type="entry name" value="ECT2_PH"/>
</dbReference>
<dbReference type="InterPro" id="IPR001331">
    <property type="entry name" value="GDS_CDC24_CS"/>
</dbReference>
<evidence type="ECO:0008006" key="7">
    <source>
        <dbReference type="Google" id="ProtNLM"/>
    </source>
</evidence>
<dbReference type="SUPFAM" id="SSF48065">
    <property type="entry name" value="DBL homology domain (DH-domain)"/>
    <property type="match status" value="1"/>
</dbReference>
<evidence type="ECO:0000256" key="2">
    <source>
        <dbReference type="SAM" id="MobiDB-lite"/>
    </source>
</evidence>
<reference evidence="6" key="1">
    <citation type="submission" date="2011-05" db="EMBL/GenBank/DDBJ databases">
        <authorList>
            <person name="Richards S.R."/>
            <person name="Qu J."/>
            <person name="Jiang H."/>
            <person name="Jhangiani S.N."/>
            <person name="Agravi P."/>
            <person name="Goodspeed R."/>
            <person name="Gross S."/>
            <person name="Mandapat C."/>
            <person name="Jackson L."/>
            <person name="Mathew T."/>
            <person name="Pu L."/>
            <person name="Thornton R."/>
            <person name="Saada N."/>
            <person name="Wilczek-Boney K.B."/>
            <person name="Lee S."/>
            <person name="Kovar C."/>
            <person name="Wu Y."/>
            <person name="Scherer S.E."/>
            <person name="Worley K.C."/>
            <person name="Muzny D.M."/>
            <person name="Gibbs R."/>
        </authorList>
    </citation>
    <scope>NUCLEOTIDE SEQUENCE</scope>
    <source>
        <strain evidence="6">Brora</strain>
    </source>
</reference>
<evidence type="ECO:0000259" key="3">
    <source>
        <dbReference type="PROSITE" id="PS50010"/>
    </source>
</evidence>
<dbReference type="InterPro" id="IPR011993">
    <property type="entry name" value="PH-like_dom_sf"/>
</dbReference>
<reference evidence="5" key="2">
    <citation type="submission" date="2015-02" db="UniProtKB">
        <authorList>
            <consortium name="EnsemblMetazoa"/>
        </authorList>
    </citation>
    <scope>IDENTIFICATION</scope>
</reference>
<feature type="region of interest" description="Disordered" evidence="2">
    <location>
        <begin position="799"/>
        <end position="819"/>
    </location>
</feature>
<dbReference type="STRING" id="126957.T1J565"/>
<feature type="coiled-coil region" evidence="1">
    <location>
        <begin position="551"/>
        <end position="578"/>
    </location>
</feature>
<dbReference type="PROSITE" id="PS50172">
    <property type="entry name" value="BRCT"/>
    <property type="match status" value="1"/>
</dbReference>
<dbReference type="EMBL" id="JH431851">
    <property type="status" value="NOT_ANNOTATED_CDS"/>
    <property type="molecule type" value="Genomic_DNA"/>
</dbReference>
<dbReference type="Pfam" id="PF00621">
    <property type="entry name" value="RhoGEF"/>
    <property type="match status" value="1"/>
</dbReference>
<feature type="domain" description="DH" evidence="3">
    <location>
        <begin position="382"/>
        <end position="571"/>
    </location>
</feature>
<name>T1J565_STRMM</name>
<dbReference type="InterPro" id="IPR000219">
    <property type="entry name" value="DH_dom"/>
</dbReference>
<dbReference type="Pfam" id="PF12738">
    <property type="entry name" value="PTCB-BRCT"/>
    <property type="match status" value="1"/>
</dbReference>